<dbReference type="InterPro" id="IPR025340">
    <property type="entry name" value="DUF4246"/>
</dbReference>
<dbReference type="EMBL" id="NHYE01005480">
    <property type="protein sequence ID" value="PPQ71939.1"/>
    <property type="molecule type" value="Genomic_DNA"/>
</dbReference>
<accession>A0A409W0A1</accession>
<evidence type="ECO:0000259" key="1">
    <source>
        <dbReference type="Pfam" id="PF14033"/>
    </source>
</evidence>
<sequence length="613" mass="70064">MASTNMPLDTARTRLPGFGLPVCHIPSGGDSNYIGKPFPNALTGYDVRCGSIPYSMFSLRELTMLQLMNSITDKPDWHVKVNDPEIANKWKEEALASDLDVTPAMANWCIEELRYKAGLIEDPSNPPPIVAYNADVVKSDYAVSPNVKRELQEAVQAYERKIPLRLKDWHPGSDEKVWDLVHPSLCPLIYGLTRVLANGQTTTLEDCILRSGEGEIATTSQEEVDQWKDFVDMPQNYYMDFNPFSARFQWLPCEVDMSGNEARITTYINNLHSEENPLYRVIEKLITASIPLWNMTLAPLRDSEFREPRIFWSEVSFDPDPENAPEEEGPQRLPDESFESFWTRRWAWIEANRVLARPDAPESFVVLPQPKKFDLKETYGKRGLQVIVKLANIELTPEKPEYNGGSWHVEGQMNEHIVATSLYYYSNENITTSNLSFRHQFDGEYASQLDYPQDYHEWLPIIFGCDKNGGAVQVLGSVETREGRLLTFPNTLQHRVGPFRLADPSKPGHRKIVALFLVDPNIRVISTANVPCQQQDWWWDAVQAVHLREDTKAGSGVTSLPRELQDKILKDVDFPISMEYAKALRVDLMEERKNFVIRNTEAFEEASFSLCEH</sequence>
<keyword evidence="4" id="KW-1185">Reference proteome</keyword>
<dbReference type="PANTHER" id="PTHR33119">
    <property type="entry name" value="IFI3P"/>
    <property type="match status" value="1"/>
</dbReference>
<dbReference type="Proteomes" id="UP000284706">
    <property type="component" value="Unassembled WGS sequence"/>
</dbReference>
<evidence type="ECO:0000259" key="2">
    <source>
        <dbReference type="Pfam" id="PF21666"/>
    </source>
</evidence>
<dbReference type="PANTHER" id="PTHR33119:SF1">
    <property type="entry name" value="FE2OG DIOXYGENASE DOMAIN-CONTAINING PROTEIN"/>
    <property type="match status" value="1"/>
</dbReference>
<dbReference type="InterPro" id="IPR049192">
    <property type="entry name" value="DUF4246_C"/>
</dbReference>
<dbReference type="InParanoid" id="A0A409W0A1"/>
<feature type="domain" description="DUF4246" evidence="2">
    <location>
        <begin position="15"/>
        <end position="93"/>
    </location>
</feature>
<comment type="caution">
    <text evidence="3">The sequence shown here is derived from an EMBL/GenBank/DDBJ whole genome shotgun (WGS) entry which is preliminary data.</text>
</comment>
<dbReference type="OrthoDB" id="415532at2759"/>
<gene>
    <name evidence="3" type="ORF">CVT26_007168</name>
</gene>
<dbReference type="Pfam" id="PF21666">
    <property type="entry name" value="DUF4246_N"/>
    <property type="match status" value="1"/>
</dbReference>
<feature type="domain" description="DUF4246" evidence="1">
    <location>
        <begin position="104"/>
        <end position="540"/>
    </location>
</feature>
<dbReference type="STRING" id="231916.A0A409W0A1"/>
<reference evidence="3 4" key="1">
    <citation type="journal article" date="2018" name="Evol. Lett.">
        <title>Horizontal gene cluster transfer increased hallucinogenic mushroom diversity.</title>
        <authorList>
            <person name="Reynolds H.T."/>
            <person name="Vijayakumar V."/>
            <person name="Gluck-Thaler E."/>
            <person name="Korotkin H.B."/>
            <person name="Matheny P.B."/>
            <person name="Slot J.C."/>
        </authorList>
    </citation>
    <scope>NUCLEOTIDE SEQUENCE [LARGE SCALE GENOMIC DNA]</scope>
    <source>
        <strain evidence="3 4">SRW20</strain>
    </source>
</reference>
<evidence type="ECO:0000313" key="4">
    <source>
        <dbReference type="Proteomes" id="UP000284706"/>
    </source>
</evidence>
<organism evidence="3 4">
    <name type="scientific">Gymnopilus dilepis</name>
    <dbReference type="NCBI Taxonomy" id="231916"/>
    <lineage>
        <taxon>Eukaryota</taxon>
        <taxon>Fungi</taxon>
        <taxon>Dikarya</taxon>
        <taxon>Basidiomycota</taxon>
        <taxon>Agaricomycotina</taxon>
        <taxon>Agaricomycetes</taxon>
        <taxon>Agaricomycetidae</taxon>
        <taxon>Agaricales</taxon>
        <taxon>Agaricineae</taxon>
        <taxon>Hymenogastraceae</taxon>
        <taxon>Gymnopilus</taxon>
    </lineage>
</organism>
<proteinExistence type="predicted"/>
<name>A0A409W0A1_9AGAR</name>
<dbReference type="InterPro" id="IPR049207">
    <property type="entry name" value="DUF4246_N"/>
</dbReference>
<evidence type="ECO:0000313" key="3">
    <source>
        <dbReference type="EMBL" id="PPQ71939.1"/>
    </source>
</evidence>
<protein>
    <submittedName>
        <fullName evidence="3">Uncharacterized protein</fullName>
    </submittedName>
</protein>
<dbReference type="Pfam" id="PF14033">
    <property type="entry name" value="DUF4246"/>
    <property type="match status" value="1"/>
</dbReference>
<dbReference type="AlphaFoldDB" id="A0A409W0A1"/>